<dbReference type="Proteomes" id="UP001165064">
    <property type="component" value="Unassembled WGS sequence"/>
</dbReference>
<comment type="caution">
    <text evidence="1">The sequence shown here is derived from an EMBL/GenBank/DDBJ whole genome shotgun (WGS) entry which is preliminary data.</text>
</comment>
<dbReference type="EMBL" id="BSXS01014362">
    <property type="protein sequence ID" value="GMF05360.1"/>
    <property type="molecule type" value="Genomic_DNA"/>
</dbReference>
<evidence type="ECO:0000313" key="1">
    <source>
        <dbReference type="EMBL" id="GMF05360.1"/>
    </source>
</evidence>
<gene>
    <name evidence="1" type="ORF">Amon02_001230700</name>
</gene>
<name>A0ACB5UAD0_AMBMO</name>
<proteinExistence type="predicted"/>
<reference evidence="1" key="1">
    <citation type="submission" date="2023-04" db="EMBL/GenBank/DDBJ databases">
        <title>Ambrosiozyma monospora NBRC 10751.</title>
        <authorList>
            <person name="Ichikawa N."/>
            <person name="Sato H."/>
            <person name="Tonouchi N."/>
        </authorList>
    </citation>
    <scope>NUCLEOTIDE SEQUENCE</scope>
    <source>
        <strain evidence="1">NBRC 10751</strain>
    </source>
</reference>
<protein>
    <submittedName>
        <fullName evidence="1">Unnamed protein product</fullName>
    </submittedName>
</protein>
<sequence length="98" mass="10428">MVDSELNGHGSCSGNRSTSLRNWDGDSRSSFNRNRRSLGAGARQGTVSCNNGDCTIDGGCVRRHQLSGCESRADASGTRSDGFNDGGRNSAGWFIRAR</sequence>
<organism evidence="1 2">
    <name type="scientific">Ambrosiozyma monospora</name>
    <name type="common">Yeast</name>
    <name type="synonym">Endomycopsis monosporus</name>
    <dbReference type="NCBI Taxonomy" id="43982"/>
    <lineage>
        <taxon>Eukaryota</taxon>
        <taxon>Fungi</taxon>
        <taxon>Dikarya</taxon>
        <taxon>Ascomycota</taxon>
        <taxon>Saccharomycotina</taxon>
        <taxon>Pichiomycetes</taxon>
        <taxon>Pichiales</taxon>
        <taxon>Pichiaceae</taxon>
        <taxon>Ambrosiozyma</taxon>
    </lineage>
</organism>
<accession>A0ACB5UAD0</accession>
<keyword evidence="2" id="KW-1185">Reference proteome</keyword>
<evidence type="ECO:0000313" key="2">
    <source>
        <dbReference type="Proteomes" id="UP001165064"/>
    </source>
</evidence>